<evidence type="ECO:0000313" key="1">
    <source>
        <dbReference type="EMBL" id="BAU83271.1"/>
    </source>
</evidence>
<gene>
    <name evidence="1" type="ORF">SLA_2343</name>
</gene>
<proteinExistence type="predicted"/>
<organism evidence="1 2">
    <name type="scientific">Streptomyces laurentii</name>
    <dbReference type="NCBI Taxonomy" id="39478"/>
    <lineage>
        <taxon>Bacteria</taxon>
        <taxon>Bacillati</taxon>
        <taxon>Actinomycetota</taxon>
        <taxon>Actinomycetes</taxon>
        <taxon>Kitasatosporales</taxon>
        <taxon>Streptomycetaceae</taxon>
        <taxon>Streptomyces</taxon>
    </lineage>
</organism>
<dbReference type="Proteomes" id="UP000217676">
    <property type="component" value="Chromosome"/>
</dbReference>
<keyword evidence="2" id="KW-1185">Reference proteome</keyword>
<dbReference type="AlphaFoldDB" id="A0A160NZ56"/>
<accession>A0A160NZ56</accession>
<reference evidence="1 2" key="1">
    <citation type="journal article" date="2016" name="Genome Announc.">
        <title>Complete Genome Sequence of Thiostrepton-Producing Streptomyces laurentii ATCC 31255.</title>
        <authorList>
            <person name="Doi K."/>
            <person name="Fujino Y."/>
            <person name="Nagayoshi Y."/>
            <person name="Ohshima T."/>
            <person name="Ogata S."/>
        </authorList>
    </citation>
    <scope>NUCLEOTIDE SEQUENCE [LARGE SCALE GENOMIC DNA]</scope>
    <source>
        <strain evidence="1 2">ATCC 31255</strain>
    </source>
</reference>
<dbReference type="EMBL" id="AP017424">
    <property type="protein sequence ID" value="BAU83271.1"/>
    <property type="molecule type" value="Genomic_DNA"/>
</dbReference>
<dbReference type="KEGG" id="slau:SLA_2343"/>
<evidence type="ECO:0000313" key="2">
    <source>
        <dbReference type="Proteomes" id="UP000217676"/>
    </source>
</evidence>
<name>A0A160NZ56_STRLU</name>
<evidence type="ECO:0008006" key="3">
    <source>
        <dbReference type="Google" id="ProtNLM"/>
    </source>
</evidence>
<protein>
    <recommendedName>
        <fullName evidence="3">DUF397 domain-containing protein</fullName>
    </recommendedName>
</protein>
<sequence length="77" mass="8144">MTDLYEREISGPFAALCGGGTDNDGNMESCITLAELRGGGYALGDSKPEGSDRELRMSAAEITAFARAWLTRAEPTA</sequence>